<evidence type="ECO:0000256" key="4">
    <source>
        <dbReference type="ARBA" id="ARBA00023163"/>
    </source>
</evidence>
<evidence type="ECO:0000256" key="3">
    <source>
        <dbReference type="ARBA" id="ARBA00023125"/>
    </source>
</evidence>
<dbReference type="GO" id="GO:0003700">
    <property type="term" value="F:DNA-binding transcription factor activity"/>
    <property type="evidence" value="ECO:0007669"/>
    <property type="project" value="InterPro"/>
</dbReference>
<accession>A0A9R0K3W5</accession>
<dbReference type="PROSITE" id="PS50811">
    <property type="entry name" value="WRKY"/>
    <property type="match status" value="1"/>
</dbReference>
<evidence type="ECO:0000256" key="1">
    <source>
        <dbReference type="ARBA" id="ARBA00004123"/>
    </source>
</evidence>
<dbReference type="RefSeq" id="XP_021857529.2">
    <property type="nucleotide sequence ID" value="XM_022001837.2"/>
</dbReference>
<feature type="domain" description="WRKY" evidence="8">
    <location>
        <begin position="233"/>
        <end position="299"/>
    </location>
</feature>
<reference evidence="10" key="2">
    <citation type="submission" date="2025-08" db="UniProtKB">
        <authorList>
            <consortium name="RefSeq"/>
        </authorList>
    </citation>
    <scope>IDENTIFICATION</scope>
    <source>
        <tissue evidence="10">Leaf</tissue>
    </source>
</reference>
<keyword evidence="6" id="KW-0175">Coiled coil</keyword>
<dbReference type="SMART" id="SM00774">
    <property type="entry name" value="WRKY"/>
    <property type="match status" value="1"/>
</dbReference>
<dbReference type="PANTHER" id="PTHR31429">
    <property type="entry name" value="WRKY TRANSCRIPTION FACTOR 36-RELATED"/>
    <property type="match status" value="1"/>
</dbReference>
<dbReference type="AlphaFoldDB" id="A0A9R0K3W5"/>
<dbReference type="SUPFAM" id="SSF118290">
    <property type="entry name" value="WRKY DNA-binding domain"/>
    <property type="match status" value="1"/>
</dbReference>
<dbReference type="InterPro" id="IPR044810">
    <property type="entry name" value="WRKY_plant"/>
</dbReference>
<feature type="coiled-coil region" evidence="6">
    <location>
        <begin position="46"/>
        <end position="87"/>
    </location>
</feature>
<keyword evidence="5" id="KW-0539">Nucleus</keyword>
<dbReference type="GO" id="GO:0005634">
    <property type="term" value="C:nucleus"/>
    <property type="evidence" value="ECO:0007669"/>
    <property type="project" value="UniProtKB-SubCell"/>
</dbReference>
<keyword evidence="3" id="KW-0238">DNA-binding</keyword>
<name>A0A9R0K3W5_SPIOL</name>
<dbReference type="GeneID" id="110796751"/>
<dbReference type="KEGG" id="soe:110796751"/>
<comment type="subcellular location">
    <subcellularLocation>
        <location evidence="1">Nucleus</location>
    </subcellularLocation>
</comment>
<evidence type="ECO:0000259" key="8">
    <source>
        <dbReference type="PROSITE" id="PS50811"/>
    </source>
</evidence>
<feature type="region of interest" description="Disordered" evidence="7">
    <location>
        <begin position="552"/>
        <end position="579"/>
    </location>
</feature>
<organism evidence="9 10">
    <name type="scientific">Spinacia oleracea</name>
    <name type="common">Spinach</name>
    <dbReference type="NCBI Taxonomy" id="3562"/>
    <lineage>
        <taxon>Eukaryota</taxon>
        <taxon>Viridiplantae</taxon>
        <taxon>Streptophyta</taxon>
        <taxon>Embryophyta</taxon>
        <taxon>Tracheophyta</taxon>
        <taxon>Spermatophyta</taxon>
        <taxon>Magnoliopsida</taxon>
        <taxon>eudicotyledons</taxon>
        <taxon>Gunneridae</taxon>
        <taxon>Pentapetalae</taxon>
        <taxon>Caryophyllales</taxon>
        <taxon>Chenopodiaceae</taxon>
        <taxon>Chenopodioideae</taxon>
        <taxon>Anserineae</taxon>
        <taxon>Spinacia</taxon>
    </lineage>
</organism>
<evidence type="ECO:0000256" key="7">
    <source>
        <dbReference type="SAM" id="MobiDB-lite"/>
    </source>
</evidence>
<reference evidence="9" key="1">
    <citation type="journal article" date="2021" name="Nat. Commun.">
        <title>Genomic analyses provide insights into spinach domestication and the genetic basis of agronomic traits.</title>
        <authorList>
            <person name="Cai X."/>
            <person name="Sun X."/>
            <person name="Xu C."/>
            <person name="Sun H."/>
            <person name="Wang X."/>
            <person name="Ge C."/>
            <person name="Zhang Z."/>
            <person name="Wang Q."/>
            <person name="Fei Z."/>
            <person name="Jiao C."/>
            <person name="Wang Q."/>
        </authorList>
    </citation>
    <scope>NUCLEOTIDE SEQUENCE [LARGE SCALE GENOMIC DNA]</scope>
    <source>
        <strain evidence="9">cv. Varoflay</strain>
    </source>
</reference>
<feature type="compositionally biased region" description="Low complexity" evidence="7">
    <location>
        <begin position="560"/>
        <end position="579"/>
    </location>
</feature>
<feature type="region of interest" description="Disordered" evidence="7">
    <location>
        <begin position="1"/>
        <end position="39"/>
    </location>
</feature>
<protein>
    <submittedName>
        <fullName evidence="10">Probable WRKY transcription factor 72</fullName>
    </submittedName>
</protein>
<gene>
    <name evidence="10" type="primary">LOC110796751</name>
</gene>
<feature type="region of interest" description="Disordered" evidence="7">
    <location>
        <begin position="161"/>
        <end position="222"/>
    </location>
</feature>
<keyword evidence="2" id="KW-0805">Transcription regulation</keyword>
<dbReference type="InterPro" id="IPR036576">
    <property type="entry name" value="WRKY_dom_sf"/>
</dbReference>
<keyword evidence="4" id="KW-0804">Transcription</keyword>
<dbReference type="Proteomes" id="UP000813463">
    <property type="component" value="Chromosome 1"/>
</dbReference>
<evidence type="ECO:0000256" key="6">
    <source>
        <dbReference type="SAM" id="Coils"/>
    </source>
</evidence>
<feature type="compositionally biased region" description="Basic and acidic residues" evidence="7">
    <location>
        <begin position="23"/>
        <end position="34"/>
    </location>
</feature>
<sequence length="579" mass="63675">MDANRETKAEEGVQNEDNFIQENKQRIEDEDKSFKISSPKLEIQNIGKEDNELESAKAEMSEVKQENERLKKMLERIENDYRCLQTRFFDILQHQQSASTISDDNNKSLTIETQKEEEAQVSLCLGLQVNNINKRKKDDTITNNNSRSSSIVREDAKLMSEGLSLGRPPSIDLSDKQGSERSAEIDDTKEETWPPSKVLKTMEDSSKEEEEEEEATPQPNIIKRARVSVRARCDTPTMNDGCQWRKYGQKIAKGNPCPRAYYRCTVAPSCPVRKQVQRCCDDMSILTTTYEGTHNHPLPVAATAMASTTSAAASILLSGSSTSEGGLTTCVPTMNTVNLNGLSYTLYNNSTNGQFNLPNSSAPTPPTITLDLTATPSSVFNKRLISNTFLQTPSNNYSSTSLDFSSSNTKSTLFPVAWSNNSYLNYGLFPSNKPPIGSISFGKSSTYQPISHLNSLDGINNQAATSSSSSQQLLTETLTKVLTSDPSFQSAVAAAISSMVGNTHNNLITNLNRTNSECLTTHNLKWVDQVQGISANSLPQNVKACAPTYLNKPTSSTSNSQPLFPFSLSKSSSPPNLRD</sequence>
<evidence type="ECO:0000313" key="10">
    <source>
        <dbReference type="RefSeq" id="XP_021857529.2"/>
    </source>
</evidence>
<feature type="compositionally biased region" description="Acidic residues" evidence="7">
    <location>
        <begin position="206"/>
        <end position="215"/>
    </location>
</feature>
<proteinExistence type="predicted"/>
<feature type="compositionally biased region" description="Basic and acidic residues" evidence="7">
    <location>
        <begin position="173"/>
        <end position="192"/>
    </location>
</feature>
<dbReference type="Pfam" id="PF03106">
    <property type="entry name" value="WRKY"/>
    <property type="match status" value="1"/>
</dbReference>
<dbReference type="PANTHER" id="PTHR31429:SF24">
    <property type="entry name" value="WRKY TRANSCRIPTION FACTOR 72-RELATED"/>
    <property type="match status" value="1"/>
</dbReference>
<dbReference type="GO" id="GO:0043565">
    <property type="term" value="F:sequence-specific DNA binding"/>
    <property type="evidence" value="ECO:0007669"/>
    <property type="project" value="InterPro"/>
</dbReference>
<evidence type="ECO:0000256" key="5">
    <source>
        <dbReference type="ARBA" id="ARBA00023242"/>
    </source>
</evidence>
<evidence type="ECO:0000256" key="2">
    <source>
        <dbReference type="ARBA" id="ARBA00023015"/>
    </source>
</evidence>
<keyword evidence="9" id="KW-1185">Reference proteome</keyword>
<evidence type="ECO:0000313" key="9">
    <source>
        <dbReference type="Proteomes" id="UP000813463"/>
    </source>
</evidence>
<feature type="compositionally biased region" description="Basic and acidic residues" evidence="7">
    <location>
        <begin position="1"/>
        <end position="11"/>
    </location>
</feature>
<dbReference type="InterPro" id="IPR003657">
    <property type="entry name" value="WRKY_dom"/>
</dbReference>
<dbReference type="Gene3D" id="2.20.25.80">
    <property type="entry name" value="WRKY domain"/>
    <property type="match status" value="1"/>
</dbReference>